<reference evidence="2" key="1">
    <citation type="submission" date="2023-11" db="EMBL/GenBank/DDBJ databases">
        <title>Genome assemblies of two species of porcelain crab, Petrolisthes cinctipes and Petrolisthes manimaculis (Anomura: Porcellanidae).</title>
        <authorList>
            <person name="Angst P."/>
        </authorList>
    </citation>
    <scope>NUCLEOTIDE SEQUENCE</scope>
    <source>
        <strain evidence="2">PB745_02</strain>
        <tissue evidence="2">Gill</tissue>
    </source>
</reference>
<protein>
    <submittedName>
        <fullName evidence="2">Uncharacterized protein</fullName>
    </submittedName>
</protein>
<organism evidence="2 3">
    <name type="scientific">Petrolisthes manimaculis</name>
    <dbReference type="NCBI Taxonomy" id="1843537"/>
    <lineage>
        <taxon>Eukaryota</taxon>
        <taxon>Metazoa</taxon>
        <taxon>Ecdysozoa</taxon>
        <taxon>Arthropoda</taxon>
        <taxon>Crustacea</taxon>
        <taxon>Multicrustacea</taxon>
        <taxon>Malacostraca</taxon>
        <taxon>Eumalacostraca</taxon>
        <taxon>Eucarida</taxon>
        <taxon>Decapoda</taxon>
        <taxon>Pleocyemata</taxon>
        <taxon>Anomura</taxon>
        <taxon>Galatheoidea</taxon>
        <taxon>Porcellanidae</taxon>
        <taxon>Petrolisthes</taxon>
    </lineage>
</organism>
<sequence>MRFFQDSLFTIRFSHLPLALPNQMFSPHHPVSPIIPTTISHPNLTPYYNFPSLNTPHSIPSPSHAPLIPSHPTLHPSSPPTPQSIPP</sequence>
<dbReference type="AlphaFoldDB" id="A0AAE1NI30"/>
<accession>A0AAE1NI30</accession>
<gene>
    <name evidence="2" type="ORF">Pmani_037245</name>
</gene>
<evidence type="ECO:0000313" key="2">
    <source>
        <dbReference type="EMBL" id="KAK4289811.1"/>
    </source>
</evidence>
<feature type="compositionally biased region" description="Low complexity" evidence="1">
    <location>
        <begin position="66"/>
        <end position="76"/>
    </location>
</feature>
<feature type="region of interest" description="Disordered" evidence="1">
    <location>
        <begin position="59"/>
        <end position="87"/>
    </location>
</feature>
<comment type="caution">
    <text evidence="2">The sequence shown here is derived from an EMBL/GenBank/DDBJ whole genome shotgun (WGS) entry which is preliminary data.</text>
</comment>
<feature type="compositionally biased region" description="Pro residues" evidence="1">
    <location>
        <begin position="77"/>
        <end position="87"/>
    </location>
</feature>
<dbReference type="Proteomes" id="UP001292094">
    <property type="component" value="Unassembled WGS sequence"/>
</dbReference>
<name>A0AAE1NI30_9EUCA</name>
<evidence type="ECO:0000256" key="1">
    <source>
        <dbReference type="SAM" id="MobiDB-lite"/>
    </source>
</evidence>
<proteinExistence type="predicted"/>
<dbReference type="EMBL" id="JAWZYT010005718">
    <property type="protein sequence ID" value="KAK4289811.1"/>
    <property type="molecule type" value="Genomic_DNA"/>
</dbReference>
<evidence type="ECO:0000313" key="3">
    <source>
        <dbReference type="Proteomes" id="UP001292094"/>
    </source>
</evidence>
<keyword evidence="3" id="KW-1185">Reference proteome</keyword>